<evidence type="ECO:0000256" key="7">
    <source>
        <dbReference type="ARBA" id="ARBA00023288"/>
    </source>
</evidence>
<dbReference type="PANTHER" id="PTHR35789">
    <property type="entry name" value="SPORE GERMINATION PROTEIN B3"/>
    <property type="match status" value="1"/>
</dbReference>
<evidence type="ECO:0000256" key="5">
    <source>
        <dbReference type="ARBA" id="ARBA00023136"/>
    </source>
</evidence>
<dbReference type="Proteomes" id="UP000018895">
    <property type="component" value="Unassembled WGS sequence"/>
</dbReference>
<gene>
    <name evidence="10" type="ORF">JCM9152_1577</name>
</gene>
<evidence type="ECO:0000256" key="2">
    <source>
        <dbReference type="ARBA" id="ARBA00007886"/>
    </source>
</evidence>
<accession>W4QDP9</accession>
<feature type="domain" description="Spore germination GerAC-like C-terminal" evidence="8">
    <location>
        <begin position="219"/>
        <end position="388"/>
    </location>
</feature>
<proteinExistence type="inferred from homology"/>
<evidence type="ECO:0000313" key="10">
    <source>
        <dbReference type="EMBL" id="GAE30180.1"/>
    </source>
</evidence>
<keyword evidence="5" id="KW-0472">Membrane</keyword>
<evidence type="ECO:0000259" key="9">
    <source>
        <dbReference type="Pfam" id="PF25198"/>
    </source>
</evidence>
<dbReference type="PANTHER" id="PTHR35789:SF1">
    <property type="entry name" value="SPORE GERMINATION PROTEIN B3"/>
    <property type="match status" value="1"/>
</dbReference>
<evidence type="ECO:0000256" key="1">
    <source>
        <dbReference type="ARBA" id="ARBA00004635"/>
    </source>
</evidence>
<dbReference type="Pfam" id="PF25198">
    <property type="entry name" value="Spore_GerAC_N"/>
    <property type="match status" value="1"/>
</dbReference>
<keyword evidence="3" id="KW-0309">Germination</keyword>
<evidence type="ECO:0000313" key="11">
    <source>
        <dbReference type="Proteomes" id="UP000018895"/>
    </source>
</evidence>
<evidence type="ECO:0000256" key="3">
    <source>
        <dbReference type="ARBA" id="ARBA00022544"/>
    </source>
</evidence>
<organism evidence="10 11">
    <name type="scientific">Halalkalibacter hemicellulosilyticusJCM 9152</name>
    <dbReference type="NCBI Taxonomy" id="1236971"/>
    <lineage>
        <taxon>Bacteria</taxon>
        <taxon>Bacillati</taxon>
        <taxon>Bacillota</taxon>
        <taxon>Bacilli</taxon>
        <taxon>Bacillales</taxon>
        <taxon>Bacillaceae</taxon>
        <taxon>Halalkalibacter</taxon>
    </lineage>
</organism>
<sequence length="392" mass="44439">MLLSGCWDRFEIEDRANILGIAIDLVEDLEREEYERLLKPQATHVEEFPSDKDMIRVTTQIALPGGIPLGPIASDQLESEDTVWVVEVLGKTIADAMHNLQQELSQKLYLGHLQLVIMSEEIARKGLGEINDYLHRNHEVRRTAWLLVNGDDAGETLKAAPPVSQIPSLFLSQTLDNAVRLGKLPKQYIGHFWIASSRKGREGFLPYIKVVKGESILLEGVAYFKGDRMVGRTLPIEIGIFMAMRGENPSGYSFAIPLPEQYNETGIVRVEKRESNITVENSSGELKAHLDVNIYGMLEEKTNTERQMNASDMRKLEEQFSKEGRMVMIQLLDKLQEDGSDIIGIGEVVRGHHSKYWDNYIKTKENWQQVFSDMDIDVSLSTRIERAGKRAI</sequence>
<name>W4QDP9_9BACI</name>
<dbReference type="InterPro" id="IPR038501">
    <property type="entry name" value="Spore_GerAC_C_sf"/>
</dbReference>
<keyword evidence="6" id="KW-0564">Palmitate</keyword>
<comment type="similarity">
    <text evidence="2">Belongs to the GerABKC lipoprotein family.</text>
</comment>
<evidence type="ECO:0000259" key="8">
    <source>
        <dbReference type="Pfam" id="PF05504"/>
    </source>
</evidence>
<dbReference type="Pfam" id="PF05504">
    <property type="entry name" value="Spore_GerAC"/>
    <property type="match status" value="1"/>
</dbReference>
<dbReference type="Gene3D" id="3.30.300.210">
    <property type="entry name" value="Nutrient germinant receptor protein C, domain 3"/>
    <property type="match status" value="1"/>
</dbReference>
<dbReference type="EMBL" id="BAUU01000009">
    <property type="protein sequence ID" value="GAE30180.1"/>
    <property type="molecule type" value="Genomic_DNA"/>
</dbReference>
<comment type="subcellular location">
    <subcellularLocation>
        <location evidence="1">Membrane</location>
        <topology evidence="1">Lipid-anchor</topology>
    </subcellularLocation>
</comment>
<evidence type="ECO:0000256" key="4">
    <source>
        <dbReference type="ARBA" id="ARBA00022729"/>
    </source>
</evidence>
<dbReference type="GO" id="GO:0009847">
    <property type="term" value="P:spore germination"/>
    <property type="evidence" value="ECO:0007669"/>
    <property type="project" value="InterPro"/>
</dbReference>
<feature type="domain" description="Spore germination protein N-terminal" evidence="9">
    <location>
        <begin position="8"/>
        <end position="210"/>
    </location>
</feature>
<protein>
    <submittedName>
        <fullName evidence="10">Spore germination protein</fullName>
    </submittedName>
</protein>
<dbReference type="STRING" id="1236971.JCM9152_1577"/>
<keyword evidence="4" id="KW-0732">Signal</keyword>
<comment type="caution">
    <text evidence="10">The sequence shown here is derived from an EMBL/GenBank/DDBJ whole genome shotgun (WGS) entry which is preliminary data.</text>
</comment>
<dbReference type="InterPro" id="IPR057336">
    <property type="entry name" value="GerAC_N"/>
</dbReference>
<dbReference type="GO" id="GO:0016020">
    <property type="term" value="C:membrane"/>
    <property type="evidence" value="ECO:0007669"/>
    <property type="project" value="UniProtKB-SubCell"/>
</dbReference>
<dbReference type="InterPro" id="IPR008844">
    <property type="entry name" value="Spore_GerAC-like"/>
</dbReference>
<keyword evidence="7" id="KW-0449">Lipoprotein</keyword>
<dbReference type="InterPro" id="IPR046953">
    <property type="entry name" value="Spore_GerAC-like_C"/>
</dbReference>
<dbReference type="NCBIfam" id="TIGR02887">
    <property type="entry name" value="spore_ger_x_C"/>
    <property type="match status" value="1"/>
</dbReference>
<reference evidence="10" key="1">
    <citation type="journal article" date="2014" name="Genome Announc.">
        <title>Draft Genome Sequences of Three Alkaliphilic Bacillus Strains, Bacillus wakoensis JCM 9140T, Bacillus akibai JCM 9157T, and Bacillus hemicellulosilyticus JCM 9152T.</title>
        <authorList>
            <person name="Yuki M."/>
            <person name="Oshima K."/>
            <person name="Suda W."/>
            <person name="Oshida Y."/>
            <person name="Kitamura K."/>
            <person name="Iida T."/>
            <person name="Hattori M."/>
            <person name="Ohkuma M."/>
        </authorList>
    </citation>
    <scope>NUCLEOTIDE SEQUENCE [LARGE SCALE GENOMIC DNA]</scope>
    <source>
        <strain evidence="10">JCM 9152</strain>
    </source>
</reference>
<evidence type="ECO:0000256" key="6">
    <source>
        <dbReference type="ARBA" id="ARBA00023139"/>
    </source>
</evidence>
<dbReference type="AlphaFoldDB" id="W4QDP9"/>
<keyword evidence="11" id="KW-1185">Reference proteome</keyword>